<dbReference type="InterPro" id="IPR011009">
    <property type="entry name" value="Kinase-like_dom_sf"/>
</dbReference>
<protein>
    <recommendedName>
        <fullName evidence="3">Aminoglycoside/hydroxyurea antibiotic resistance kinase</fullName>
    </recommendedName>
</protein>
<dbReference type="GO" id="GO:0019748">
    <property type="term" value="P:secondary metabolic process"/>
    <property type="evidence" value="ECO:0007669"/>
    <property type="project" value="InterPro"/>
</dbReference>
<dbReference type="Proteomes" id="UP000215506">
    <property type="component" value="Unassembled WGS sequence"/>
</dbReference>
<dbReference type="RefSeq" id="WP_094025729.1">
    <property type="nucleotide sequence ID" value="NZ_NGAF01000005.1"/>
</dbReference>
<name>A0A231H8E1_9NOCA</name>
<sequence length="341" mass="36974">MPTPTGPPIALPPEVVETVSTVFGARGRTWLAELPERVETLCALWQLTPLGSAFAGGTHSCAVPVRRADDSVAVLKIPVVDEENVGEAAGLYCYDGDGAVRLYDYDPGSGALLLEWARPGTPLLTQPGFPSLEGLPEHADKVDRACRLYRRLRRPPVPLPDGYPDIPAVSAVIADWTVRFEQPKPEVVHALPSTLLDAATARCAELSRPQGPLVVVNRDTHLGNIVAAEREPWLLIDPKPYLGEAAFDIGFLIMIRIQRLPTAEHAKRMVTATAAATGVDPGRAWGWAFLRAMEEISWAVDDHAPEDLRLHLAVATALHAVAASFEVNRVPANPPSPKHRR</sequence>
<comment type="caution">
    <text evidence="1">The sequence shown here is derived from an EMBL/GenBank/DDBJ whole genome shotgun (WGS) entry which is preliminary data.</text>
</comment>
<dbReference type="Pfam" id="PF04655">
    <property type="entry name" value="APH_6_hur"/>
    <property type="match status" value="1"/>
</dbReference>
<organism evidence="1 2">
    <name type="scientific">Nocardia cerradoensis</name>
    <dbReference type="NCBI Taxonomy" id="85688"/>
    <lineage>
        <taxon>Bacteria</taxon>
        <taxon>Bacillati</taxon>
        <taxon>Actinomycetota</taxon>
        <taxon>Actinomycetes</taxon>
        <taxon>Mycobacteriales</taxon>
        <taxon>Nocardiaceae</taxon>
        <taxon>Nocardia</taxon>
    </lineage>
</organism>
<gene>
    <name evidence="1" type="ORF">B7C42_02974</name>
</gene>
<dbReference type="AlphaFoldDB" id="A0A231H8E1"/>
<dbReference type="InterPro" id="IPR006748">
    <property type="entry name" value="NH2Glyco/OHUrea_AB-resist_kin"/>
</dbReference>
<dbReference type="GO" id="GO:0016773">
    <property type="term" value="F:phosphotransferase activity, alcohol group as acceptor"/>
    <property type="evidence" value="ECO:0007669"/>
    <property type="project" value="InterPro"/>
</dbReference>
<keyword evidence="2" id="KW-1185">Reference proteome</keyword>
<evidence type="ECO:0000313" key="2">
    <source>
        <dbReference type="Proteomes" id="UP000215506"/>
    </source>
</evidence>
<proteinExistence type="predicted"/>
<evidence type="ECO:0008006" key="3">
    <source>
        <dbReference type="Google" id="ProtNLM"/>
    </source>
</evidence>
<reference evidence="1 2" key="1">
    <citation type="submission" date="2017-07" db="EMBL/GenBank/DDBJ databases">
        <title>First draft Genome Sequence of Nocardia cerradoensis isolated from human infection.</title>
        <authorList>
            <person name="Carrasco G."/>
        </authorList>
    </citation>
    <scope>NUCLEOTIDE SEQUENCE [LARGE SCALE GENOMIC DNA]</scope>
    <source>
        <strain evidence="1 2">CNM20130759</strain>
    </source>
</reference>
<dbReference type="SUPFAM" id="SSF56112">
    <property type="entry name" value="Protein kinase-like (PK-like)"/>
    <property type="match status" value="1"/>
</dbReference>
<accession>A0A231H8E1</accession>
<evidence type="ECO:0000313" key="1">
    <source>
        <dbReference type="EMBL" id="OXR45017.1"/>
    </source>
</evidence>
<dbReference type="EMBL" id="NGAF01000005">
    <property type="protein sequence ID" value="OXR45017.1"/>
    <property type="molecule type" value="Genomic_DNA"/>
</dbReference>